<keyword evidence="11" id="KW-1185">Reference proteome</keyword>
<evidence type="ECO:0000256" key="7">
    <source>
        <dbReference type="SAM" id="SignalP"/>
    </source>
</evidence>
<dbReference type="RefSeq" id="WP_310050674.1">
    <property type="nucleotide sequence ID" value="NZ_JAVDVW010000001.1"/>
</dbReference>
<keyword evidence="7" id="KW-0732">Signal</keyword>
<evidence type="ECO:0000256" key="5">
    <source>
        <dbReference type="ARBA" id="ARBA00034125"/>
    </source>
</evidence>
<comment type="subcellular location">
    <subcellularLocation>
        <location evidence="1">Membrane</location>
        <topology evidence="1">Multi-pass membrane protein</topology>
    </subcellularLocation>
</comment>
<reference evidence="10 11" key="1">
    <citation type="submission" date="2023-07" db="EMBL/GenBank/DDBJ databases">
        <title>Sorghum-associated microbial communities from plants grown in Nebraska, USA.</title>
        <authorList>
            <person name="Schachtman D."/>
        </authorList>
    </citation>
    <scope>NUCLEOTIDE SEQUENCE [LARGE SCALE GENOMIC DNA]</scope>
    <source>
        <strain evidence="10 11">BE187</strain>
    </source>
</reference>
<feature type="domain" description="Threonine/Serine exporter ThrE" evidence="9">
    <location>
        <begin position="300"/>
        <end position="420"/>
    </location>
</feature>
<evidence type="ECO:0000259" key="8">
    <source>
        <dbReference type="Pfam" id="PF06738"/>
    </source>
</evidence>
<dbReference type="Pfam" id="PF06738">
    <property type="entry name" value="ThrE"/>
    <property type="match status" value="1"/>
</dbReference>
<dbReference type="Pfam" id="PF12821">
    <property type="entry name" value="ThrE_2"/>
    <property type="match status" value="1"/>
</dbReference>
<dbReference type="InterPro" id="IPR024528">
    <property type="entry name" value="ThrE_2"/>
</dbReference>
<evidence type="ECO:0000256" key="2">
    <source>
        <dbReference type="ARBA" id="ARBA00022692"/>
    </source>
</evidence>
<name>A0ABU1VJK0_9GAMM</name>
<feature type="transmembrane region" description="Helical" evidence="6">
    <location>
        <begin position="260"/>
        <end position="280"/>
    </location>
</feature>
<evidence type="ECO:0000313" key="11">
    <source>
        <dbReference type="Proteomes" id="UP001267878"/>
    </source>
</evidence>
<accession>A0ABU1VJK0</accession>
<comment type="similarity">
    <text evidence="5">Belongs to the ThrE exporter (TC 2.A.79) family.</text>
</comment>
<feature type="transmembrane region" description="Helical" evidence="6">
    <location>
        <begin position="164"/>
        <end position="184"/>
    </location>
</feature>
<protein>
    <submittedName>
        <fullName evidence="10">Uncharacterized membrane protein YjjP (DUF1212 family)</fullName>
    </submittedName>
</protein>
<feature type="chain" id="PRO_5047375527" evidence="7">
    <location>
        <begin position="23"/>
        <end position="430"/>
    </location>
</feature>
<dbReference type="PANTHER" id="PTHR31082">
    <property type="entry name" value="PHEROMONE-REGULATED MEMBRANE PROTEIN 10"/>
    <property type="match status" value="1"/>
</dbReference>
<feature type="transmembrane region" description="Helical" evidence="6">
    <location>
        <begin position="403"/>
        <end position="424"/>
    </location>
</feature>
<keyword evidence="3 6" id="KW-1133">Transmembrane helix</keyword>
<proteinExistence type="inferred from homology"/>
<comment type="caution">
    <text evidence="10">The sequence shown here is derived from an EMBL/GenBank/DDBJ whole genome shotgun (WGS) entry which is preliminary data.</text>
</comment>
<evidence type="ECO:0000313" key="10">
    <source>
        <dbReference type="EMBL" id="MDR7097661.1"/>
    </source>
</evidence>
<evidence type="ECO:0000256" key="1">
    <source>
        <dbReference type="ARBA" id="ARBA00004141"/>
    </source>
</evidence>
<feature type="transmembrane region" description="Helical" evidence="6">
    <location>
        <begin position="292"/>
        <end position="310"/>
    </location>
</feature>
<feature type="transmembrane region" description="Helical" evidence="6">
    <location>
        <begin position="341"/>
        <end position="359"/>
    </location>
</feature>
<evidence type="ECO:0000259" key="9">
    <source>
        <dbReference type="Pfam" id="PF12821"/>
    </source>
</evidence>
<feature type="transmembrane region" description="Helical" evidence="6">
    <location>
        <begin position="220"/>
        <end position="239"/>
    </location>
</feature>
<keyword evidence="2 6" id="KW-0812">Transmembrane</keyword>
<dbReference type="EMBL" id="JAVDVW010000001">
    <property type="protein sequence ID" value="MDR7097661.1"/>
    <property type="molecule type" value="Genomic_DNA"/>
</dbReference>
<gene>
    <name evidence="10" type="ORF">J2X04_000008</name>
</gene>
<feature type="domain" description="Threonine/serine exporter-like N-terminal" evidence="8">
    <location>
        <begin position="32"/>
        <end position="274"/>
    </location>
</feature>
<feature type="signal peptide" evidence="7">
    <location>
        <begin position="1"/>
        <end position="22"/>
    </location>
</feature>
<evidence type="ECO:0000256" key="6">
    <source>
        <dbReference type="SAM" id="Phobius"/>
    </source>
</evidence>
<feature type="transmembrane region" description="Helical" evidence="6">
    <location>
        <begin position="317"/>
        <end position="335"/>
    </location>
</feature>
<dbReference type="Proteomes" id="UP001267878">
    <property type="component" value="Unassembled WGS sequence"/>
</dbReference>
<dbReference type="PANTHER" id="PTHR31082:SF4">
    <property type="entry name" value="PHEROMONE-REGULATED MEMBRANE PROTEIN 10"/>
    <property type="match status" value="1"/>
</dbReference>
<dbReference type="InterPro" id="IPR010619">
    <property type="entry name" value="ThrE-like_N"/>
</dbReference>
<evidence type="ECO:0000256" key="3">
    <source>
        <dbReference type="ARBA" id="ARBA00022989"/>
    </source>
</evidence>
<dbReference type="InterPro" id="IPR051361">
    <property type="entry name" value="ThrE/Ser_Exporter"/>
</dbReference>
<evidence type="ECO:0000256" key="4">
    <source>
        <dbReference type="ARBA" id="ARBA00023136"/>
    </source>
</evidence>
<feature type="transmembrane region" description="Helical" evidence="6">
    <location>
        <begin position="371"/>
        <end position="391"/>
    </location>
</feature>
<sequence length="430" mass="45907">MRSFARHATAFALLFIPATAFASISFADRVAFLVELADRLHRYGTTAQRLEGAITAVSRKLHVDCEPWSNPTGMILTFNDPSRPEEESEITRVLRLPVGDTDLHRLAETDRIAEEVMAGTLDLAQAHAAMGALDRPPTRRWRIMQVLGYGLAATAVAGLLRLPWLDIAVAGFNGLIIGALSDYATHRPRLREATEAVAAMLAGLITALVASLIAPLNQNTVIIASLIVLLPGLALTNAVNELTSQHLVSGTARFAGAVTTVLKLTVGAVIALYITNLLGLEPWVHASRPQPAWVETCSLVLAAFAFAVLFRASRRDYLLVMMAAASGYLIARYAGESLGSPSGIFLAALLLTAAGNAYARWWKRPGAIIRLPGIILLVPGSTSLRGLLSMIQQQDAVVGQDALLAVLNVLLALVAGLLFGNLLLPPGRNL</sequence>
<keyword evidence="4 6" id="KW-0472">Membrane</keyword>
<feature type="transmembrane region" description="Helical" evidence="6">
    <location>
        <begin position="196"/>
        <end position="214"/>
    </location>
</feature>
<organism evidence="10 11">
    <name type="scientific">Agrilutibacter niabensis</name>
    <dbReference type="NCBI Taxonomy" id="380628"/>
    <lineage>
        <taxon>Bacteria</taxon>
        <taxon>Pseudomonadati</taxon>
        <taxon>Pseudomonadota</taxon>
        <taxon>Gammaproteobacteria</taxon>
        <taxon>Lysobacterales</taxon>
        <taxon>Lysobacteraceae</taxon>
        <taxon>Agrilutibacter</taxon>
    </lineage>
</organism>